<evidence type="ECO:0000256" key="3">
    <source>
        <dbReference type="ARBA" id="ARBA00021840"/>
    </source>
</evidence>
<evidence type="ECO:0000256" key="4">
    <source>
        <dbReference type="ARBA" id="ARBA00023054"/>
    </source>
</evidence>
<dbReference type="InterPro" id="IPR003798">
    <property type="entry name" value="DNA_recombination_RmuC"/>
</dbReference>
<comment type="similarity">
    <text evidence="2">Belongs to the RmuC family.</text>
</comment>
<keyword evidence="4" id="KW-0175">Coiled coil</keyword>
<protein>
    <recommendedName>
        <fullName evidence="3">DNA recombination protein RmuC homolog</fullName>
    </recommendedName>
</protein>
<dbReference type="EMBL" id="FLYE01000034">
    <property type="protein sequence ID" value="SCA57020.1"/>
    <property type="molecule type" value="Genomic_DNA"/>
</dbReference>
<evidence type="ECO:0000256" key="5">
    <source>
        <dbReference type="ARBA" id="ARBA00023172"/>
    </source>
</evidence>
<dbReference type="Pfam" id="PF02646">
    <property type="entry name" value="RmuC"/>
    <property type="match status" value="1"/>
</dbReference>
<proteinExistence type="inferred from homology"/>
<evidence type="ECO:0000256" key="2">
    <source>
        <dbReference type="ARBA" id="ARBA00009840"/>
    </source>
</evidence>
<reference evidence="7 8" key="1">
    <citation type="submission" date="2016-07" db="EMBL/GenBank/DDBJ databases">
        <authorList>
            <person name="Lefevre C.T."/>
        </authorList>
    </citation>
    <scope>NUCLEOTIDE SEQUENCE [LARGE SCALE GENOMIC DNA]</scope>
    <source>
        <strain evidence="7">PR1</strain>
    </source>
</reference>
<organism evidence="7 8">
    <name type="scientific">Candidatus Terasakiella magnetica</name>
    <dbReference type="NCBI Taxonomy" id="1867952"/>
    <lineage>
        <taxon>Bacteria</taxon>
        <taxon>Pseudomonadati</taxon>
        <taxon>Pseudomonadota</taxon>
        <taxon>Alphaproteobacteria</taxon>
        <taxon>Rhodospirillales</taxon>
        <taxon>Terasakiellaceae</taxon>
        <taxon>Terasakiella</taxon>
    </lineage>
</organism>
<feature type="transmembrane region" description="Helical" evidence="6">
    <location>
        <begin position="9"/>
        <end position="29"/>
    </location>
</feature>
<keyword evidence="8" id="KW-1185">Reference proteome</keyword>
<comment type="function">
    <text evidence="1">Involved in DNA recombination.</text>
</comment>
<accession>A0A1C3RIC8</accession>
<keyword evidence="6" id="KW-1133">Transmembrane helix</keyword>
<dbReference type="AlphaFoldDB" id="A0A1C3RIC8"/>
<keyword evidence="6" id="KW-0472">Membrane</keyword>
<keyword evidence="5" id="KW-0233">DNA recombination</keyword>
<dbReference type="STRING" id="1867952.MTBPR1_40043"/>
<dbReference type="PANTHER" id="PTHR30563:SF0">
    <property type="entry name" value="DNA RECOMBINATION PROTEIN RMUC"/>
    <property type="match status" value="1"/>
</dbReference>
<keyword evidence="6" id="KW-0812">Transmembrane</keyword>
<evidence type="ECO:0000313" key="7">
    <source>
        <dbReference type="EMBL" id="SCA57020.1"/>
    </source>
</evidence>
<dbReference type="GO" id="GO:0006310">
    <property type="term" value="P:DNA recombination"/>
    <property type="evidence" value="ECO:0007669"/>
    <property type="project" value="UniProtKB-KW"/>
</dbReference>
<evidence type="ECO:0000256" key="6">
    <source>
        <dbReference type="SAM" id="Phobius"/>
    </source>
</evidence>
<dbReference type="PANTHER" id="PTHR30563">
    <property type="entry name" value="DNA RECOMBINATION PROTEIN RMUC"/>
    <property type="match status" value="1"/>
</dbReference>
<dbReference type="Proteomes" id="UP000231658">
    <property type="component" value="Unassembled WGS sequence"/>
</dbReference>
<sequence length="389" mass="43507">MDFLQNTDLVISLLVGVVVLCLIVVVFTLKQSRNNAAPVEDAHTEALTQQLLELGRSHGELAGRLSQMSDLQNRAQQTVNERLQSQERAITKTLDERLSGLTHRMGEGLLEQTKSTAKHMSNLAERLAVIDTAQKNIMDLSEQMMGLQDILSNKQTRGAFGEVQLEMLVTNALPPSAYSFQETLSNTKRVDCLLKLPNPPGSICIDSKFPLESYVALQEADNEQDKTVAVRTFKADVLKHIKDISEKYIIAGETAESALMFLPAEAIYAELHANFTDVVEKSYKAKVWIVSPTTLMATLNTVRAVLKDARMREEAGRIQKEVMTLLEDVGRLDDRVAGLERHFNQSVEDIRKIRISTDKVTKRGERIEEIQLGDESLVEELAPPPERLE</sequence>
<gene>
    <name evidence="7" type="ORF">MTBPR1_40043</name>
</gene>
<name>A0A1C3RIC8_9PROT</name>
<evidence type="ECO:0000256" key="1">
    <source>
        <dbReference type="ARBA" id="ARBA00003416"/>
    </source>
</evidence>
<evidence type="ECO:0000313" key="8">
    <source>
        <dbReference type="Proteomes" id="UP000231658"/>
    </source>
</evidence>
<dbReference type="RefSeq" id="WP_240492885.1">
    <property type="nucleotide sequence ID" value="NZ_FLYE01000034.1"/>
</dbReference>